<dbReference type="Proteomes" id="UP000247832">
    <property type="component" value="Unassembled WGS sequence"/>
</dbReference>
<evidence type="ECO:0000313" key="1">
    <source>
        <dbReference type="EMBL" id="PYI66328.1"/>
    </source>
</evidence>
<accession>A0A2V5L575</accession>
<organism evidence="1 2">
    <name type="scientific">Arthrobacter livingstonensis</name>
    <dbReference type="NCBI Taxonomy" id="670078"/>
    <lineage>
        <taxon>Bacteria</taxon>
        <taxon>Bacillati</taxon>
        <taxon>Actinomycetota</taxon>
        <taxon>Actinomycetes</taxon>
        <taxon>Micrococcales</taxon>
        <taxon>Micrococcaceae</taxon>
        <taxon>Arthrobacter</taxon>
    </lineage>
</organism>
<proteinExistence type="predicted"/>
<comment type="caution">
    <text evidence="1">The sequence shown here is derived from an EMBL/GenBank/DDBJ whole genome shotgun (WGS) entry which is preliminary data.</text>
</comment>
<reference evidence="1 2" key="1">
    <citation type="submission" date="2018-05" db="EMBL/GenBank/DDBJ databases">
        <title>Genetic diversity of glacier-inhabiting Cryobacterium bacteria in China and description of Cryobacterium mengkeensis sp. nov. and Arthrobacter glacialis sp. nov.</title>
        <authorList>
            <person name="Liu Q."/>
            <person name="Xin Y.-H."/>
        </authorList>
    </citation>
    <scope>NUCLEOTIDE SEQUENCE [LARGE SCALE GENOMIC DNA]</scope>
    <source>
        <strain evidence="1 2">LI2</strain>
    </source>
</reference>
<dbReference type="RefSeq" id="WP_110501809.1">
    <property type="nucleotide sequence ID" value="NZ_QJVD01000016.1"/>
</dbReference>
<protein>
    <submittedName>
        <fullName evidence="1">Uncharacterized protein</fullName>
    </submittedName>
</protein>
<name>A0A2V5L575_9MICC</name>
<dbReference type="AlphaFoldDB" id="A0A2V5L575"/>
<dbReference type="EMBL" id="QJVD01000016">
    <property type="protein sequence ID" value="PYI66328.1"/>
    <property type="molecule type" value="Genomic_DNA"/>
</dbReference>
<sequence length="107" mass="12561">MADKSVRRVIRLFPDYGHRWPLWENSTAERPTKYTMEPADFGLSQSLTLRLRAWYDVWDAENLYDAGWSSPENETAWNVEGASIAEQLREEVKAFADVEYDEQNRCL</sequence>
<dbReference type="OrthoDB" id="4381340at2"/>
<evidence type="ECO:0000313" key="2">
    <source>
        <dbReference type="Proteomes" id="UP000247832"/>
    </source>
</evidence>
<gene>
    <name evidence="1" type="ORF">CVV68_15035</name>
</gene>
<keyword evidence="2" id="KW-1185">Reference proteome</keyword>